<sequence>MSLFHWYSGDYKESSLGRKQFYTLFFLISRVLIFNRTHAFVVPRTSISIRNSAMVTTLQQTANGKKYEELEDEEFKARTKQLCLERNMPLEKVKNCRDLSTVKNSVISPNKIIRMGRVSDATEVDLEKYISNIKTLVDLRSPTELKEDVSLERPEVYADYVNLVYEERRKGGVVRELAEGEPRIRSSSHAKESAAIDTNDNTEGLILSAVDVAHGCEDCDADQLQNMAEVEDSKLDKREKESSSKSQNRRRYVSEFSPNSPKSSEGANRKERHFVSIMNEFKYVLGTLSKLRKRDIFRAVIKSPGAIVSRRVRTGVKDVFLDEINQGGLIMLNELLLRFGAPGIKYVLQICADETRHPVGFYCTAGKDRTGAIAAIILALMGVPDEDIIEDYSLSANVYAEMNDHKAMVGALSQRNLDAKTFLGAPPHVMRDTLVSIRKNYGSIEGYLDFIGFDEEQREKLKKALQ</sequence>
<feature type="region of interest" description="Disordered" evidence="1">
    <location>
        <begin position="230"/>
        <end position="268"/>
    </location>
</feature>
<dbReference type="EMBL" id="HBHI01000098">
    <property type="protein sequence ID" value="CAD9656264.1"/>
    <property type="molecule type" value="Transcribed_RNA"/>
</dbReference>
<dbReference type="SUPFAM" id="SSF52799">
    <property type="entry name" value="(Phosphotyrosine protein) phosphatases II"/>
    <property type="match status" value="2"/>
</dbReference>
<feature type="compositionally biased region" description="Basic and acidic residues" evidence="1">
    <location>
        <begin position="231"/>
        <end position="243"/>
    </location>
</feature>
<dbReference type="AlphaFoldDB" id="A0A7S2VXM8"/>
<dbReference type="PANTHER" id="PTHR31126">
    <property type="entry name" value="TYROSINE-PROTEIN PHOSPHATASE"/>
    <property type="match status" value="1"/>
</dbReference>
<dbReference type="InterPro" id="IPR026893">
    <property type="entry name" value="Tyr/Ser_Pase_IphP-type"/>
</dbReference>
<dbReference type="GO" id="GO:0004721">
    <property type="term" value="F:phosphoprotein phosphatase activity"/>
    <property type="evidence" value="ECO:0007669"/>
    <property type="project" value="InterPro"/>
</dbReference>
<dbReference type="InterPro" id="IPR029021">
    <property type="entry name" value="Prot-tyrosine_phosphatase-like"/>
</dbReference>
<dbReference type="Gene3D" id="3.90.190.10">
    <property type="entry name" value="Protein tyrosine phosphatase superfamily"/>
    <property type="match status" value="1"/>
</dbReference>
<organism evidence="2">
    <name type="scientific">Eucampia antarctica</name>
    <dbReference type="NCBI Taxonomy" id="49252"/>
    <lineage>
        <taxon>Eukaryota</taxon>
        <taxon>Sar</taxon>
        <taxon>Stramenopiles</taxon>
        <taxon>Ochrophyta</taxon>
        <taxon>Bacillariophyta</taxon>
        <taxon>Mediophyceae</taxon>
        <taxon>Biddulphiophycidae</taxon>
        <taxon>Hemiaulales</taxon>
        <taxon>Hemiaulaceae</taxon>
        <taxon>Eucampia</taxon>
    </lineage>
</organism>
<dbReference type="Pfam" id="PF13350">
    <property type="entry name" value="Y_phosphatase3"/>
    <property type="match status" value="1"/>
</dbReference>
<protein>
    <recommendedName>
        <fullName evidence="3">Tyrosine specific protein phosphatases domain-containing protein</fullName>
    </recommendedName>
</protein>
<evidence type="ECO:0008006" key="3">
    <source>
        <dbReference type="Google" id="ProtNLM"/>
    </source>
</evidence>
<evidence type="ECO:0000313" key="2">
    <source>
        <dbReference type="EMBL" id="CAD9656264.1"/>
    </source>
</evidence>
<evidence type="ECO:0000256" key="1">
    <source>
        <dbReference type="SAM" id="MobiDB-lite"/>
    </source>
</evidence>
<feature type="compositionally biased region" description="Polar residues" evidence="1">
    <location>
        <begin position="256"/>
        <end position="266"/>
    </location>
</feature>
<proteinExistence type="predicted"/>
<gene>
    <name evidence="2" type="ORF">EANT1437_LOCUS61</name>
</gene>
<name>A0A7S2VXM8_9STRA</name>
<accession>A0A7S2VXM8</accession>
<reference evidence="2" key="1">
    <citation type="submission" date="2021-01" db="EMBL/GenBank/DDBJ databases">
        <authorList>
            <person name="Corre E."/>
            <person name="Pelletier E."/>
            <person name="Niang G."/>
            <person name="Scheremetjew M."/>
            <person name="Finn R."/>
            <person name="Kale V."/>
            <person name="Holt S."/>
            <person name="Cochrane G."/>
            <person name="Meng A."/>
            <person name="Brown T."/>
            <person name="Cohen L."/>
        </authorList>
    </citation>
    <scope>NUCLEOTIDE SEQUENCE</scope>
    <source>
        <strain evidence="2">CCMP1452</strain>
    </source>
</reference>
<dbReference type="PANTHER" id="PTHR31126:SF1">
    <property type="entry name" value="TYROSINE SPECIFIC PROTEIN PHOSPHATASES DOMAIN-CONTAINING PROTEIN"/>
    <property type="match status" value="1"/>
</dbReference>